<feature type="non-terminal residue" evidence="2">
    <location>
        <position position="150"/>
    </location>
</feature>
<dbReference type="PANTHER" id="PTHR42915">
    <property type="entry name" value="HYPOTHETICAL 460 KDA PROTEIN IN FEUA-SIGW INTERGENIC REGION [PRECURSOR]"/>
    <property type="match status" value="1"/>
</dbReference>
<evidence type="ECO:0000313" key="3">
    <source>
        <dbReference type="Proteomes" id="UP000218775"/>
    </source>
</evidence>
<gene>
    <name evidence="2" type="ORF">COB21_05805</name>
</gene>
<organism evidence="2 3">
    <name type="scientific">Aerophobetes bacterium</name>
    <dbReference type="NCBI Taxonomy" id="2030807"/>
    <lineage>
        <taxon>Bacteria</taxon>
        <taxon>Candidatus Aerophobota</taxon>
    </lineage>
</organism>
<dbReference type="PANTHER" id="PTHR42915:SF1">
    <property type="entry name" value="PEPTIDOGLYCAN BETA-N-ACETYLMURAMIDASE NAMZ"/>
    <property type="match status" value="1"/>
</dbReference>
<dbReference type="AlphaFoldDB" id="A0A2A4WZ15"/>
<protein>
    <recommendedName>
        <fullName evidence="1">Peptidoglycan beta-N-acetylmuramidase NamZ N-terminal domain-containing protein</fullName>
    </recommendedName>
</protein>
<dbReference type="Pfam" id="PF07075">
    <property type="entry name" value="NamZ_N"/>
    <property type="match status" value="1"/>
</dbReference>
<name>A0A2A4WZ15_UNCAE</name>
<evidence type="ECO:0000313" key="2">
    <source>
        <dbReference type="EMBL" id="PCI75291.1"/>
    </source>
</evidence>
<dbReference type="InterPro" id="IPR048502">
    <property type="entry name" value="NamZ_N"/>
</dbReference>
<evidence type="ECO:0000259" key="1">
    <source>
        <dbReference type="Pfam" id="PF07075"/>
    </source>
</evidence>
<comment type="caution">
    <text evidence="2">The sequence shown here is derived from an EMBL/GenBank/DDBJ whole genome shotgun (WGS) entry which is preliminary data.</text>
</comment>
<sequence length="150" mass="16787">MRRFIYACLVLSTFAWGEQSVTLGVDHFFQGAHIKHLQGKNVGLISNHTGVNKDLVSTYALLKKYAPSCYTVKALFSPEHGWTGSAYAWEKVSSKKSGEVALYSLHGKTRRPTSAMLEGLDVLIFDIQDVGVRPYTYITTLFYAMEEASR</sequence>
<proteinExistence type="predicted"/>
<reference evidence="3" key="1">
    <citation type="submission" date="2017-08" db="EMBL/GenBank/DDBJ databases">
        <title>A dynamic microbial community with high functional redundancy inhabits the cold, oxic subseafloor aquifer.</title>
        <authorList>
            <person name="Tully B.J."/>
            <person name="Wheat C.G."/>
            <person name="Glazer B.T."/>
            <person name="Huber J.A."/>
        </authorList>
    </citation>
    <scope>NUCLEOTIDE SEQUENCE [LARGE SCALE GENOMIC DNA]</scope>
</reference>
<accession>A0A2A4WZ15</accession>
<dbReference type="Gene3D" id="3.40.50.12170">
    <property type="entry name" value="Uncharacterised protein PF07075, DUF1343"/>
    <property type="match status" value="1"/>
</dbReference>
<dbReference type="EMBL" id="NVUK01000051">
    <property type="protein sequence ID" value="PCI75291.1"/>
    <property type="molecule type" value="Genomic_DNA"/>
</dbReference>
<dbReference type="InterPro" id="IPR008302">
    <property type="entry name" value="NamZ"/>
</dbReference>
<dbReference type="Proteomes" id="UP000218775">
    <property type="component" value="Unassembled WGS sequence"/>
</dbReference>
<dbReference type="GO" id="GO:0033922">
    <property type="term" value="F:peptidoglycan beta-N-acetylmuramidase activity"/>
    <property type="evidence" value="ECO:0007669"/>
    <property type="project" value="InterPro"/>
</dbReference>
<feature type="domain" description="Peptidoglycan beta-N-acetylmuramidase NamZ N-terminal" evidence="1">
    <location>
        <begin position="42"/>
        <end position="149"/>
    </location>
</feature>